<sequence length="160" mass="16720">MQIDIHKIAKLIDLVSNSDIAEINLKQGDEELSISRQSATVVQAPVQTVVAAPAPVAAVSAPAPAAAPAAESTPAAPAPAASGNNVMRSPMVGTFYRSASPNAAPFVEEGQTVKEGDTLCIIEAMKMMNQIQADRSGTIKKILVENGATVEFDQAIFEFE</sequence>
<evidence type="ECO:0000256" key="2">
    <source>
        <dbReference type="ARBA" id="ARBA00005194"/>
    </source>
</evidence>
<dbReference type="InterPro" id="IPR011053">
    <property type="entry name" value="Single_hybrid_motif"/>
</dbReference>
<evidence type="ECO:0000256" key="6">
    <source>
        <dbReference type="ARBA" id="ARBA00023098"/>
    </source>
</evidence>
<dbReference type="InterPro" id="IPR001249">
    <property type="entry name" value="AcCoA_biotinCC"/>
</dbReference>
<evidence type="ECO:0000256" key="3">
    <source>
        <dbReference type="ARBA" id="ARBA00017562"/>
    </source>
</evidence>
<keyword evidence="12" id="KW-1185">Reference proteome</keyword>
<dbReference type="EMBL" id="AEVO01000080">
    <property type="protein sequence ID" value="EFY06791.1"/>
    <property type="molecule type" value="Genomic_DNA"/>
</dbReference>
<comment type="pathway">
    <text evidence="2 9">Lipid metabolism; fatty acid biosynthesis.</text>
</comment>
<dbReference type="HOGENOM" id="CLU_016733_3_1_6"/>
<organism evidence="11 12">
    <name type="scientific">Succinatimonas hippei (strain DSM 22608 / JCM 16073 / KCTC 15190 / YIT 12066)</name>
    <dbReference type="NCBI Taxonomy" id="762983"/>
    <lineage>
        <taxon>Bacteria</taxon>
        <taxon>Pseudomonadati</taxon>
        <taxon>Pseudomonadota</taxon>
        <taxon>Gammaproteobacteria</taxon>
        <taxon>Aeromonadales</taxon>
        <taxon>Succinivibrionaceae</taxon>
        <taxon>Succinatimonas</taxon>
    </lineage>
</organism>
<comment type="caution">
    <text evidence="11">The sequence shown here is derived from an EMBL/GenBank/DDBJ whole genome shotgun (WGS) entry which is preliminary data.</text>
</comment>
<dbReference type="Proteomes" id="UP000018458">
    <property type="component" value="Unassembled WGS sequence"/>
</dbReference>
<gene>
    <name evidence="11" type="primary">accB</name>
    <name evidence="11" type="ORF">HMPREF9444_01408</name>
</gene>
<accession>E8LL03</accession>
<proteinExistence type="predicted"/>
<evidence type="ECO:0000256" key="7">
    <source>
        <dbReference type="ARBA" id="ARBA00023160"/>
    </source>
</evidence>
<dbReference type="AlphaFoldDB" id="E8LL03"/>
<dbReference type="PANTHER" id="PTHR45266:SF3">
    <property type="entry name" value="OXALOACETATE DECARBOXYLASE ALPHA CHAIN"/>
    <property type="match status" value="1"/>
</dbReference>
<dbReference type="STRING" id="762983.HMPREF9444_01408"/>
<dbReference type="Pfam" id="PF00364">
    <property type="entry name" value="Biotin_lipoyl"/>
    <property type="match status" value="1"/>
</dbReference>
<feature type="domain" description="Lipoyl-binding" evidence="10">
    <location>
        <begin position="84"/>
        <end position="160"/>
    </location>
</feature>
<keyword evidence="7 9" id="KW-0275">Fatty acid biosynthesis</keyword>
<name>E8LL03_SUCHY</name>
<reference evidence="11 12" key="1">
    <citation type="submission" date="2011-01" db="EMBL/GenBank/DDBJ databases">
        <authorList>
            <person name="Weinstock G."/>
            <person name="Sodergren E."/>
            <person name="Clifton S."/>
            <person name="Fulton L."/>
            <person name="Fulton B."/>
            <person name="Courtney L."/>
            <person name="Fronick C."/>
            <person name="Harrison M."/>
            <person name="Strong C."/>
            <person name="Farmer C."/>
            <person name="Delahaunty K."/>
            <person name="Markovic C."/>
            <person name="Hall O."/>
            <person name="Minx P."/>
            <person name="Tomlinson C."/>
            <person name="Mitreva M."/>
            <person name="Hou S."/>
            <person name="Chen J."/>
            <person name="Wollam A."/>
            <person name="Pepin K.H."/>
            <person name="Johnson M."/>
            <person name="Bhonagiri V."/>
            <person name="Zhang X."/>
            <person name="Suruliraj S."/>
            <person name="Warren W."/>
            <person name="Chinwalla A."/>
            <person name="Mardis E.R."/>
            <person name="Wilson R.K."/>
        </authorList>
    </citation>
    <scope>NUCLEOTIDE SEQUENCE [LARGE SCALE GENOMIC DNA]</scope>
    <source>
        <strain evidence="12">DSM 22608 / JCM 16073 / KCTC 15190 / YIT 12066</strain>
    </source>
</reference>
<comment type="function">
    <text evidence="1 9">This protein is a component of the acetyl coenzyme A carboxylase complex; first, biotin carboxylase catalyzes the carboxylation of the carrier protein and then the transcarboxylase transfers the carboxyl group to form malonyl-CoA.</text>
</comment>
<dbReference type="InterPro" id="IPR001882">
    <property type="entry name" value="Biotin_BS"/>
</dbReference>
<dbReference type="eggNOG" id="COG0511">
    <property type="taxonomic scope" value="Bacteria"/>
</dbReference>
<dbReference type="PANTHER" id="PTHR45266">
    <property type="entry name" value="OXALOACETATE DECARBOXYLASE ALPHA CHAIN"/>
    <property type="match status" value="1"/>
</dbReference>
<evidence type="ECO:0000256" key="5">
    <source>
        <dbReference type="ARBA" id="ARBA00022832"/>
    </source>
</evidence>
<evidence type="ECO:0000256" key="1">
    <source>
        <dbReference type="ARBA" id="ARBA00003761"/>
    </source>
</evidence>
<dbReference type="Gene3D" id="2.40.50.100">
    <property type="match status" value="1"/>
</dbReference>
<evidence type="ECO:0000313" key="12">
    <source>
        <dbReference type="Proteomes" id="UP000018458"/>
    </source>
</evidence>
<keyword evidence="8 9" id="KW-0092">Biotin</keyword>
<dbReference type="PRINTS" id="PR01071">
    <property type="entry name" value="ACOABIOTINCC"/>
</dbReference>
<dbReference type="CDD" id="cd06850">
    <property type="entry name" value="biotinyl_domain"/>
    <property type="match status" value="1"/>
</dbReference>
<keyword evidence="6 9" id="KW-0443">Lipid metabolism</keyword>
<evidence type="ECO:0000313" key="11">
    <source>
        <dbReference type="EMBL" id="EFY06791.1"/>
    </source>
</evidence>
<dbReference type="GO" id="GO:0009317">
    <property type="term" value="C:acetyl-CoA carboxylase complex"/>
    <property type="evidence" value="ECO:0007669"/>
    <property type="project" value="InterPro"/>
</dbReference>
<evidence type="ECO:0000256" key="8">
    <source>
        <dbReference type="ARBA" id="ARBA00023267"/>
    </source>
</evidence>
<dbReference type="PROSITE" id="PS50968">
    <property type="entry name" value="BIOTINYL_LIPOYL"/>
    <property type="match status" value="1"/>
</dbReference>
<keyword evidence="4 9" id="KW-0444">Lipid biosynthesis</keyword>
<dbReference type="SUPFAM" id="SSF51230">
    <property type="entry name" value="Single hybrid motif"/>
    <property type="match status" value="1"/>
</dbReference>
<dbReference type="PROSITE" id="PS00188">
    <property type="entry name" value="BIOTIN"/>
    <property type="match status" value="1"/>
</dbReference>
<protein>
    <recommendedName>
        <fullName evidence="3 9">Biotin carboxyl carrier protein of acetyl-CoA carboxylase</fullName>
    </recommendedName>
</protein>
<evidence type="ECO:0000259" key="10">
    <source>
        <dbReference type="PROSITE" id="PS50968"/>
    </source>
</evidence>
<evidence type="ECO:0000256" key="4">
    <source>
        <dbReference type="ARBA" id="ARBA00022516"/>
    </source>
</evidence>
<dbReference type="InterPro" id="IPR050709">
    <property type="entry name" value="Biotin_Carboxyl_Carrier/Decarb"/>
</dbReference>
<dbReference type="GO" id="GO:0006633">
    <property type="term" value="P:fatty acid biosynthetic process"/>
    <property type="evidence" value="ECO:0007669"/>
    <property type="project" value="UniProtKB-UniPathway"/>
</dbReference>
<dbReference type="InterPro" id="IPR000089">
    <property type="entry name" value="Biotin_lipoyl"/>
</dbReference>
<dbReference type="UniPathway" id="UPA00094"/>
<keyword evidence="5 9" id="KW-0276">Fatty acid metabolism</keyword>
<dbReference type="FunFam" id="2.40.50.100:FF:000003">
    <property type="entry name" value="Acetyl-CoA carboxylase biotin carboxyl carrier protein"/>
    <property type="match status" value="1"/>
</dbReference>
<dbReference type="GO" id="GO:0003989">
    <property type="term" value="F:acetyl-CoA carboxylase activity"/>
    <property type="evidence" value="ECO:0007669"/>
    <property type="project" value="InterPro"/>
</dbReference>
<evidence type="ECO:0000256" key="9">
    <source>
        <dbReference type="RuleBase" id="RU364072"/>
    </source>
</evidence>
<dbReference type="NCBIfam" id="TIGR00531">
    <property type="entry name" value="BCCP"/>
    <property type="match status" value="1"/>
</dbReference>